<protein>
    <submittedName>
        <fullName evidence="4">Integrase</fullName>
    </submittedName>
</protein>
<organism evidence="4 5">
    <name type="scientific">Pandoraea communis</name>
    <dbReference type="NCBI Taxonomy" id="2508297"/>
    <lineage>
        <taxon>Bacteria</taxon>
        <taxon>Pseudomonadati</taxon>
        <taxon>Pseudomonadota</taxon>
        <taxon>Betaproteobacteria</taxon>
        <taxon>Burkholderiales</taxon>
        <taxon>Burkholderiaceae</taxon>
        <taxon>Pandoraea</taxon>
    </lineage>
</organism>
<evidence type="ECO:0000313" key="4">
    <source>
        <dbReference type="EMBL" id="VVE37827.1"/>
    </source>
</evidence>
<dbReference type="PANTHER" id="PTHR30349">
    <property type="entry name" value="PHAGE INTEGRASE-RELATED"/>
    <property type="match status" value="1"/>
</dbReference>
<evidence type="ECO:0000256" key="1">
    <source>
        <dbReference type="ARBA" id="ARBA00022908"/>
    </source>
</evidence>
<evidence type="ECO:0000313" key="5">
    <source>
        <dbReference type="Proteomes" id="UP000337189"/>
    </source>
</evidence>
<dbReference type="InterPro" id="IPR013762">
    <property type="entry name" value="Integrase-like_cat_sf"/>
</dbReference>
<accession>A0A5E4XN67</accession>
<keyword evidence="1" id="KW-0229">DNA integration</keyword>
<dbReference type="GO" id="GO:0003677">
    <property type="term" value="F:DNA binding"/>
    <property type="evidence" value="ECO:0007669"/>
    <property type="project" value="InterPro"/>
</dbReference>
<dbReference type="PROSITE" id="PS51898">
    <property type="entry name" value="TYR_RECOMBINASE"/>
    <property type="match status" value="1"/>
</dbReference>
<dbReference type="RefSeq" id="WP_150691262.1">
    <property type="nucleotide sequence ID" value="NZ_CABPSJ010000006.1"/>
</dbReference>
<reference evidence="4 5" key="1">
    <citation type="submission" date="2019-08" db="EMBL/GenBank/DDBJ databases">
        <authorList>
            <person name="Peeters C."/>
        </authorList>
    </citation>
    <scope>NUCLEOTIDE SEQUENCE [LARGE SCALE GENOMIC DNA]</scope>
    <source>
        <strain evidence="4 5">LMG 31110</strain>
    </source>
</reference>
<evidence type="ECO:0000256" key="2">
    <source>
        <dbReference type="ARBA" id="ARBA00023172"/>
    </source>
</evidence>
<dbReference type="InterPro" id="IPR050090">
    <property type="entry name" value="Tyrosine_recombinase_XerCD"/>
</dbReference>
<sequence>MARLEFILYEFFGASLQAQEKLVWAKQAKLPIERLPQIFWEDRRGWDEANLWSLERAASGEVKAETIKRTMKHLCRYANFLETEGIDWQHFPVRKDEQVLRMFRKHQIDQVKDGTLESSTATNGMNAVIQFYRFANSHNLVRPGGPMWDDRLTVIRFHDSVGFKRAVVRLSTDLRIPNRKQVGTRLEDGLLPLRAEHMGKLLAYTATNEINELHLMLSTGFFTGARIGTITTLTVSGLQTAREDPLTPGIYLLPVGPGTGVATKNSVSGDLMVPKAVLADLKKYASSTARLLREAKALPSDKNLLFLARSSRPYTVQTVNRLVQEMRKRAVLAGLQFMQRFRFHQSRATFGTWLMRLLLDNGVPPSVAIGIVKDAMLHKDEKTTLGYIKFLENMRGKEQAAAAFNKAFTGLYNRDWNDADA</sequence>
<dbReference type="EMBL" id="CABPSJ010000006">
    <property type="protein sequence ID" value="VVE37827.1"/>
    <property type="molecule type" value="Genomic_DNA"/>
</dbReference>
<gene>
    <name evidence="4" type="ORF">PCO31110_04032</name>
</gene>
<dbReference type="SUPFAM" id="SSF56349">
    <property type="entry name" value="DNA breaking-rejoining enzymes"/>
    <property type="match status" value="1"/>
</dbReference>
<proteinExistence type="predicted"/>
<dbReference type="Pfam" id="PF00589">
    <property type="entry name" value="Phage_integrase"/>
    <property type="match status" value="1"/>
</dbReference>
<name>A0A5E4XN67_9BURK</name>
<dbReference type="InterPro" id="IPR011010">
    <property type="entry name" value="DNA_brk_join_enz"/>
</dbReference>
<keyword evidence="2" id="KW-0233">DNA recombination</keyword>
<dbReference type="AlphaFoldDB" id="A0A5E4XN67"/>
<dbReference type="CDD" id="cd00397">
    <property type="entry name" value="DNA_BRE_C"/>
    <property type="match status" value="1"/>
</dbReference>
<dbReference type="Proteomes" id="UP000337189">
    <property type="component" value="Unassembled WGS sequence"/>
</dbReference>
<evidence type="ECO:0000259" key="3">
    <source>
        <dbReference type="PROSITE" id="PS51898"/>
    </source>
</evidence>
<dbReference type="GO" id="GO:0015074">
    <property type="term" value="P:DNA integration"/>
    <property type="evidence" value="ECO:0007669"/>
    <property type="project" value="UniProtKB-KW"/>
</dbReference>
<dbReference type="GO" id="GO:0006310">
    <property type="term" value="P:DNA recombination"/>
    <property type="evidence" value="ECO:0007669"/>
    <property type="project" value="UniProtKB-KW"/>
</dbReference>
<dbReference type="InterPro" id="IPR002104">
    <property type="entry name" value="Integrase_catalytic"/>
</dbReference>
<dbReference type="Gene3D" id="1.10.443.10">
    <property type="entry name" value="Intergrase catalytic core"/>
    <property type="match status" value="1"/>
</dbReference>
<feature type="domain" description="Tyr recombinase" evidence="3">
    <location>
        <begin position="188"/>
        <end position="401"/>
    </location>
</feature>
<dbReference type="PANTHER" id="PTHR30349:SF64">
    <property type="entry name" value="PROPHAGE INTEGRASE INTD-RELATED"/>
    <property type="match status" value="1"/>
</dbReference>
<dbReference type="OrthoDB" id="8823540at2"/>